<protein>
    <submittedName>
        <fullName evidence="11">Solute carrier family 25 member 45</fullName>
    </submittedName>
</protein>
<dbReference type="Pfam" id="PF00153">
    <property type="entry name" value="Mito_carr"/>
    <property type="match status" value="1"/>
</dbReference>
<dbReference type="PROSITE" id="PS50920">
    <property type="entry name" value="SOLCAR"/>
    <property type="match status" value="1"/>
</dbReference>
<keyword evidence="6" id="KW-1133">Transmembrane helix</keyword>
<evidence type="ECO:0000313" key="11">
    <source>
        <dbReference type="EMBL" id="JAG01914.1"/>
    </source>
</evidence>
<evidence type="ECO:0000256" key="7">
    <source>
        <dbReference type="ARBA" id="ARBA00023128"/>
    </source>
</evidence>
<comment type="similarity">
    <text evidence="2 10">Belongs to the mitochondrial carrier (TC 2.A.29) family.</text>
</comment>
<dbReference type="PANTHER" id="PTHR45788">
    <property type="entry name" value="SUCCINATE/FUMARATE MITOCHONDRIAL TRANSPORTER-RELATED"/>
    <property type="match status" value="1"/>
</dbReference>
<keyword evidence="4 9" id="KW-0812">Transmembrane</keyword>
<gene>
    <name evidence="11" type="primary">SLC25A45_1</name>
    <name evidence="12" type="synonym">SLC25A45_0</name>
    <name evidence="11" type="ORF">CM83_26236</name>
    <name evidence="12" type="ORF">CM83_26335</name>
</gene>
<keyword evidence="5" id="KW-0677">Repeat</keyword>
<dbReference type="InterPro" id="IPR049563">
    <property type="entry name" value="TXTP-like"/>
</dbReference>
<keyword evidence="3 10" id="KW-0813">Transport</keyword>
<evidence type="ECO:0000256" key="1">
    <source>
        <dbReference type="ARBA" id="ARBA00004225"/>
    </source>
</evidence>
<dbReference type="GO" id="GO:0031966">
    <property type="term" value="C:mitochondrial membrane"/>
    <property type="evidence" value="ECO:0007669"/>
    <property type="project" value="UniProtKB-SubCell"/>
</dbReference>
<dbReference type="AlphaFoldDB" id="A0A0A9W264"/>
<comment type="subcellular location">
    <subcellularLocation>
        <location evidence="1">Mitochondrion membrane</location>
        <topology evidence="1">Multi-pass membrane protein</topology>
    </subcellularLocation>
</comment>
<dbReference type="Gene3D" id="1.50.40.10">
    <property type="entry name" value="Mitochondrial carrier domain"/>
    <property type="match status" value="1"/>
</dbReference>
<dbReference type="InterPro" id="IPR023395">
    <property type="entry name" value="MCP_dom_sf"/>
</dbReference>
<evidence type="ECO:0000256" key="6">
    <source>
        <dbReference type="ARBA" id="ARBA00022989"/>
    </source>
</evidence>
<name>A0A0A9W264_LYGHE</name>
<evidence type="ECO:0000256" key="8">
    <source>
        <dbReference type="ARBA" id="ARBA00023136"/>
    </source>
</evidence>
<reference evidence="11" key="2">
    <citation type="submission" date="2014-07" db="EMBL/GenBank/DDBJ databases">
        <authorList>
            <person name="Hull J."/>
        </authorList>
    </citation>
    <scope>NUCLEOTIDE SEQUENCE</scope>
</reference>
<evidence type="ECO:0000256" key="9">
    <source>
        <dbReference type="PROSITE-ProRule" id="PRU00282"/>
    </source>
</evidence>
<accession>A0A0A9W264</accession>
<dbReference type="SUPFAM" id="SSF103506">
    <property type="entry name" value="Mitochondrial carrier"/>
    <property type="match status" value="1"/>
</dbReference>
<evidence type="ECO:0000256" key="5">
    <source>
        <dbReference type="ARBA" id="ARBA00022737"/>
    </source>
</evidence>
<dbReference type="EMBL" id="GBHO01015966">
    <property type="protein sequence ID" value="JAG27638.1"/>
    <property type="molecule type" value="Transcribed_RNA"/>
</dbReference>
<evidence type="ECO:0000256" key="3">
    <source>
        <dbReference type="ARBA" id="ARBA00022448"/>
    </source>
</evidence>
<organism evidence="11">
    <name type="scientific">Lygus hesperus</name>
    <name type="common">Western plant bug</name>
    <dbReference type="NCBI Taxonomy" id="30085"/>
    <lineage>
        <taxon>Eukaryota</taxon>
        <taxon>Metazoa</taxon>
        <taxon>Ecdysozoa</taxon>
        <taxon>Arthropoda</taxon>
        <taxon>Hexapoda</taxon>
        <taxon>Insecta</taxon>
        <taxon>Pterygota</taxon>
        <taxon>Neoptera</taxon>
        <taxon>Paraneoptera</taxon>
        <taxon>Hemiptera</taxon>
        <taxon>Heteroptera</taxon>
        <taxon>Panheteroptera</taxon>
        <taxon>Cimicomorpha</taxon>
        <taxon>Miridae</taxon>
        <taxon>Mirini</taxon>
        <taxon>Lygus</taxon>
    </lineage>
</organism>
<dbReference type="InterPro" id="IPR018108">
    <property type="entry name" value="MCP_transmembrane"/>
</dbReference>
<evidence type="ECO:0000313" key="12">
    <source>
        <dbReference type="EMBL" id="JAG27638.1"/>
    </source>
</evidence>
<keyword evidence="8 9" id="KW-0472">Membrane</keyword>
<feature type="repeat" description="Solcar" evidence="9">
    <location>
        <begin position="46"/>
        <end position="140"/>
    </location>
</feature>
<proteinExistence type="inferred from homology"/>
<keyword evidence="7" id="KW-0496">Mitochondrion</keyword>
<dbReference type="EMBL" id="GBHO01041690">
    <property type="protein sequence ID" value="JAG01914.1"/>
    <property type="molecule type" value="Transcribed_RNA"/>
</dbReference>
<reference evidence="11" key="1">
    <citation type="journal article" date="2014" name="PLoS ONE">
        <title>Transcriptome-Based Identification of ABC Transporters in the Western Tarnished Plant Bug Lygus hesperus.</title>
        <authorList>
            <person name="Hull J.J."/>
            <person name="Chaney K."/>
            <person name="Geib S.M."/>
            <person name="Fabrick J.A."/>
            <person name="Brent C.S."/>
            <person name="Walsh D."/>
            <person name="Lavine L.C."/>
        </authorList>
    </citation>
    <scope>NUCLEOTIDE SEQUENCE</scope>
</reference>
<evidence type="ECO:0000256" key="10">
    <source>
        <dbReference type="RuleBase" id="RU000488"/>
    </source>
</evidence>
<evidence type="ECO:0000256" key="4">
    <source>
        <dbReference type="ARBA" id="ARBA00022692"/>
    </source>
</evidence>
<evidence type="ECO:0000256" key="2">
    <source>
        <dbReference type="ARBA" id="ARBA00006375"/>
    </source>
</evidence>
<sequence>MRDIPMACLMMSGNDFYTHVLHTGTPIGFTKYFAEERNNIRRGKCHPHSISAAAGALSGLTATLLTQPLDVAKTVIQTQSLSRLLPGSPPPKYHGLLHCMQILTHERGIRFLYTGTVTRAIHVTLGGAVYLMIYRHIQHFFVKKFPSFLLPPTCPLRERRRSG</sequence>